<evidence type="ECO:0000313" key="2">
    <source>
        <dbReference type="EMBL" id="GEB19123.1"/>
    </source>
</evidence>
<dbReference type="Proteomes" id="UP000317715">
    <property type="component" value="Unassembled WGS sequence"/>
</dbReference>
<organism evidence="2 3">
    <name type="scientific">Paenarthrobacter aurescens</name>
    <name type="common">Arthrobacter aurescens</name>
    <dbReference type="NCBI Taxonomy" id="43663"/>
    <lineage>
        <taxon>Bacteria</taxon>
        <taxon>Bacillati</taxon>
        <taxon>Actinomycetota</taxon>
        <taxon>Actinomycetes</taxon>
        <taxon>Micrococcales</taxon>
        <taxon>Micrococcaceae</taxon>
        <taxon>Paenarthrobacter</taxon>
    </lineage>
</organism>
<evidence type="ECO:0000259" key="1">
    <source>
        <dbReference type="Pfam" id="PF09076"/>
    </source>
</evidence>
<dbReference type="AlphaFoldDB" id="A0A4Y3ND09"/>
<dbReference type="InterPro" id="IPR015791">
    <property type="entry name" value="Antimic/Inh_G_crystallin-like"/>
</dbReference>
<dbReference type="InterPro" id="IPR015161">
    <property type="entry name" value="Sklp_toxin_b/g_crystallin"/>
</dbReference>
<dbReference type="RefSeq" id="WP_170224909.1">
    <property type="nucleotide sequence ID" value="NZ_BAAAWK010000001.1"/>
</dbReference>
<reference evidence="2 3" key="1">
    <citation type="submission" date="2019-06" db="EMBL/GenBank/DDBJ databases">
        <title>Whole genome shotgun sequence of Paenarthrobacter aurescens NBRC 12136.</title>
        <authorList>
            <person name="Hosoyama A."/>
            <person name="Uohara A."/>
            <person name="Ohji S."/>
            <person name="Ichikawa N."/>
        </authorList>
    </citation>
    <scope>NUCLEOTIDE SEQUENCE [LARGE SCALE GENOMIC DNA]</scope>
    <source>
        <strain evidence="2 3">NBRC 12136</strain>
    </source>
</reference>
<dbReference type="EMBL" id="BJMD01000010">
    <property type="protein sequence ID" value="GEB19123.1"/>
    <property type="molecule type" value="Genomic_DNA"/>
</dbReference>
<sequence length="123" mass="13747">MGRTWEKSRNTTPRPRGADLKVIKRDFTTTPELLITNPICNNVDFFSIVRDFDEKEYCFANSGSMSFYMPNIYKICPGNNQGYVSYTPASGGYYTSSVVGPVIPGTTCFFFGMNVTVTGVTIY</sequence>
<evidence type="ECO:0000313" key="3">
    <source>
        <dbReference type="Proteomes" id="UP000317715"/>
    </source>
</evidence>
<feature type="domain" description="Streptomyces killer toxin-like beta/gamma crystallin" evidence="1">
    <location>
        <begin position="54"/>
        <end position="89"/>
    </location>
</feature>
<name>A0A4Y3ND09_PAEAU</name>
<comment type="caution">
    <text evidence="2">The sequence shown here is derived from an EMBL/GenBank/DDBJ whole genome shotgun (WGS) entry which is preliminary data.</text>
</comment>
<proteinExistence type="predicted"/>
<accession>A0A4Y3ND09</accession>
<keyword evidence="3" id="KW-1185">Reference proteome</keyword>
<gene>
    <name evidence="2" type="ORF">AAU01_18780</name>
</gene>
<dbReference type="Pfam" id="PF09076">
    <property type="entry name" value="Crystall_2"/>
    <property type="match status" value="1"/>
</dbReference>
<protein>
    <recommendedName>
        <fullName evidence="1">Streptomyces killer toxin-like beta/gamma crystallin domain-containing protein</fullName>
    </recommendedName>
</protein>
<dbReference type="GeneID" id="97299239"/>
<dbReference type="Gene3D" id="2.60.20.30">
    <property type="match status" value="1"/>
</dbReference>